<gene>
    <name evidence="1" type="ORF">I7I52_12068</name>
</gene>
<dbReference type="GO" id="GO:0004674">
    <property type="term" value="F:protein serine/threonine kinase activity"/>
    <property type="evidence" value="ECO:0007669"/>
    <property type="project" value="UniProtKB-KW"/>
</dbReference>
<keyword evidence="1" id="KW-0418">Kinase</keyword>
<protein>
    <submittedName>
        <fullName evidence="1">Serine/threonine protein kinase</fullName>
    </submittedName>
</protein>
<keyword evidence="1" id="KW-0723">Serine/threonine-protein kinase</keyword>
<organism evidence="1 2">
    <name type="scientific">Ajellomyces capsulatus</name>
    <name type="common">Darling's disease fungus</name>
    <name type="synonym">Histoplasma capsulatum</name>
    <dbReference type="NCBI Taxonomy" id="5037"/>
    <lineage>
        <taxon>Eukaryota</taxon>
        <taxon>Fungi</taxon>
        <taxon>Dikarya</taxon>
        <taxon>Ascomycota</taxon>
        <taxon>Pezizomycotina</taxon>
        <taxon>Eurotiomycetes</taxon>
        <taxon>Eurotiomycetidae</taxon>
        <taxon>Onygenales</taxon>
        <taxon>Ajellomycetaceae</taxon>
        <taxon>Histoplasma</taxon>
    </lineage>
</organism>
<accession>A0A8H7Y9V9</accession>
<dbReference type="VEuPathDB" id="FungiDB:I7I52_12068"/>
<dbReference type="Proteomes" id="UP000670092">
    <property type="component" value="Unassembled WGS sequence"/>
</dbReference>
<reference evidence="1 2" key="1">
    <citation type="submission" date="2021-01" db="EMBL/GenBank/DDBJ databases">
        <title>Chromosome-level genome assembly of a human fungal pathogen reveals clustering of transcriptionally co-regulated genes.</title>
        <authorList>
            <person name="Voorhies M."/>
            <person name="Cohen S."/>
            <person name="Shea T.P."/>
            <person name="Petrus S."/>
            <person name="Munoz J.F."/>
            <person name="Poplawski S."/>
            <person name="Goldman W.E."/>
            <person name="Michael T."/>
            <person name="Cuomo C.A."/>
            <person name="Sil A."/>
            <person name="Beyhan S."/>
        </authorList>
    </citation>
    <scope>NUCLEOTIDE SEQUENCE [LARGE SCALE GENOMIC DNA]</scope>
    <source>
        <strain evidence="1 2">G184AR</strain>
    </source>
</reference>
<evidence type="ECO:0000313" key="2">
    <source>
        <dbReference type="Proteomes" id="UP000670092"/>
    </source>
</evidence>
<sequence>MTWFPAEPKFGPSVNCDRTKVCNPTYNCLSCLGLNISSQNFRLLRYFISSPTFMSSSLFRLGPQFVEGDLEDTVWLAKIRLNKLLLSRGLHGRPRVENERDVLERFQGRTPYLRPLLDKRIEACLKMCVGSIGDAT</sequence>
<dbReference type="EMBL" id="JAEVHI010000006">
    <property type="protein sequence ID" value="KAG5288549.1"/>
    <property type="molecule type" value="Genomic_DNA"/>
</dbReference>
<evidence type="ECO:0000313" key="1">
    <source>
        <dbReference type="EMBL" id="KAG5288549.1"/>
    </source>
</evidence>
<proteinExistence type="predicted"/>
<keyword evidence="1" id="KW-0808">Transferase</keyword>
<name>A0A8H7Y9V9_AJECA</name>
<comment type="caution">
    <text evidence="1">The sequence shown here is derived from an EMBL/GenBank/DDBJ whole genome shotgun (WGS) entry which is preliminary data.</text>
</comment>
<dbReference type="AlphaFoldDB" id="A0A8H7Y9V9"/>